<dbReference type="KEGG" id="jre:109019563"/>
<evidence type="ECO:0000256" key="8">
    <source>
        <dbReference type="ARBA" id="ARBA00022840"/>
    </source>
</evidence>
<keyword evidence="5" id="KW-0732">Signal</keyword>
<evidence type="ECO:0000256" key="10">
    <source>
        <dbReference type="ARBA" id="ARBA00023136"/>
    </source>
</evidence>
<evidence type="ECO:0000256" key="9">
    <source>
        <dbReference type="ARBA" id="ARBA00022989"/>
    </source>
</evidence>
<keyword evidence="4" id="KW-0812">Transmembrane</keyword>
<dbReference type="STRING" id="51240.A0A2I4HMU0"/>
<dbReference type="Pfam" id="PF00560">
    <property type="entry name" value="LRR_1"/>
    <property type="match status" value="4"/>
</dbReference>
<evidence type="ECO:0000256" key="6">
    <source>
        <dbReference type="ARBA" id="ARBA00022737"/>
    </source>
</evidence>
<evidence type="ECO:0000256" key="1">
    <source>
        <dbReference type="ARBA" id="ARBA00004167"/>
    </source>
</evidence>
<keyword evidence="9" id="KW-1133">Transmembrane helix</keyword>
<dbReference type="FunFam" id="1.10.510.10:FF:000609">
    <property type="entry name" value="Inactive LRR receptor-like serine/threonine-protein kinase BIR2"/>
    <property type="match status" value="1"/>
</dbReference>
<organism evidence="12 13">
    <name type="scientific">Juglans regia</name>
    <name type="common">English walnut</name>
    <dbReference type="NCBI Taxonomy" id="51240"/>
    <lineage>
        <taxon>Eukaryota</taxon>
        <taxon>Viridiplantae</taxon>
        <taxon>Streptophyta</taxon>
        <taxon>Embryophyta</taxon>
        <taxon>Tracheophyta</taxon>
        <taxon>Spermatophyta</taxon>
        <taxon>Magnoliopsida</taxon>
        <taxon>eudicotyledons</taxon>
        <taxon>Gunneridae</taxon>
        <taxon>Pentapetalae</taxon>
        <taxon>rosids</taxon>
        <taxon>fabids</taxon>
        <taxon>Fagales</taxon>
        <taxon>Juglandaceae</taxon>
        <taxon>Juglans</taxon>
    </lineage>
</organism>
<dbReference type="Pfam" id="PF08263">
    <property type="entry name" value="LRRNT_2"/>
    <property type="match status" value="1"/>
</dbReference>
<dbReference type="Gene3D" id="3.80.10.10">
    <property type="entry name" value="Ribonuclease Inhibitor"/>
    <property type="match status" value="1"/>
</dbReference>
<proteinExistence type="predicted"/>
<dbReference type="PRINTS" id="PR00019">
    <property type="entry name" value="LEURICHRPT"/>
</dbReference>
<dbReference type="PANTHER" id="PTHR48007:SF86">
    <property type="entry name" value="(WILD MALAYSIAN BANANA) HYPOTHETICAL PROTEIN"/>
    <property type="match status" value="1"/>
</dbReference>
<dbReference type="InterPro" id="IPR001245">
    <property type="entry name" value="Ser-Thr/Tyr_kinase_cat_dom"/>
</dbReference>
<dbReference type="FunFam" id="3.80.10.10:FF:000415">
    <property type="entry name" value="Inactive LRR receptor-like serine/threonine-protein kinase BIR2"/>
    <property type="match status" value="1"/>
</dbReference>
<evidence type="ECO:0000256" key="4">
    <source>
        <dbReference type="ARBA" id="ARBA00022692"/>
    </source>
</evidence>
<dbReference type="OrthoDB" id="598358at2759"/>
<keyword evidence="6" id="KW-0677">Repeat</keyword>
<protein>
    <submittedName>
        <fullName evidence="13">Probable inactive receptor kinase At1g27190</fullName>
    </submittedName>
</protein>
<accession>A0A2I4HMU0</accession>
<dbReference type="AlphaFoldDB" id="A0A2I4HMU0"/>
<dbReference type="Gramene" id="Jr13_16780_p1">
    <property type="protein sequence ID" value="cds.Jr13_16780_p1"/>
    <property type="gene ID" value="Jr13_16780"/>
</dbReference>
<dbReference type="GO" id="GO:0016020">
    <property type="term" value="C:membrane"/>
    <property type="evidence" value="ECO:0007669"/>
    <property type="project" value="UniProtKB-SubCell"/>
</dbReference>
<dbReference type="GO" id="GO:0004672">
    <property type="term" value="F:protein kinase activity"/>
    <property type="evidence" value="ECO:0007669"/>
    <property type="project" value="InterPro"/>
</dbReference>
<evidence type="ECO:0000256" key="7">
    <source>
        <dbReference type="ARBA" id="ARBA00022741"/>
    </source>
</evidence>
<dbReference type="GO" id="GO:0005524">
    <property type="term" value="F:ATP binding"/>
    <property type="evidence" value="ECO:0007669"/>
    <property type="project" value="UniProtKB-KW"/>
</dbReference>
<evidence type="ECO:0000313" key="12">
    <source>
        <dbReference type="Proteomes" id="UP000235220"/>
    </source>
</evidence>
<dbReference type="Gene3D" id="3.30.200.20">
    <property type="entry name" value="Phosphorylase Kinase, domain 1"/>
    <property type="match status" value="1"/>
</dbReference>
<dbReference type="FunCoup" id="A0A2I4HMU0">
    <property type="interactions" value="1659"/>
</dbReference>
<dbReference type="RefSeq" id="XP_018857417.1">
    <property type="nucleotide sequence ID" value="XM_019001872.2"/>
</dbReference>
<keyword evidence="12" id="KW-1185">Reference proteome</keyword>
<gene>
    <name evidence="13" type="primary">LOC109019563</name>
</gene>
<evidence type="ECO:0000313" key="13">
    <source>
        <dbReference type="RefSeq" id="XP_018857417.1"/>
    </source>
</evidence>
<dbReference type="PANTHER" id="PTHR48007">
    <property type="entry name" value="LEUCINE-RICH REPEAT RECEPTOR-LIKE PROTEIN KINASE PXC1"/>
    <property type="match status" value="1"/>
</dbReference>
<dbReference type="Proteomes" id="UP000235220">
    <property type="component" value="Chromosome 13"/>
</dbReference>
<dbReference type="Pfam" id="PF07714">
    <property type="entry name" value="PK_Tyr_Ser-Thr"/>
    <property type="match status" value="1"/>
</dbReference>
<dbReference type="FunFam" id="3.30.200.20:FF:000428">
    <property type="entry name" value="Inactive LRR receptor-like serine/threonine-protein kinase BIR2"/>
    <property type="match status" value="1"/>
</dbReference>
<dbReference type="Gene3D" id="1.10.510.10">
    <property type="entry name" value="Transferase(Phosphotransferase) domain 1"/>
    <property type="match status" value="1"/>
</dbReference>
<keyword evidence="3" id="KW-0433">Leucine-rich repeat</keyword>
<name>A0A2I4HMU0_JUGRE</name>
<comment type="subcellular location">
    <subcellularLocation>
        <location evidence="1">Membrane</location>
        <topology evidence="1">Single-pass membrane protein</topology>
    </subcellularLocation>
</comment>
<sequence>MKIVVLFLASVLLLCSFPCNSIEEDVMCLEGVKRSLSDPTNKLDSWTFTNTSAAIICHKLQGVTCWNDKETRLLSLELPSMQLAGGLPESLKYCRNLQKLDLSGNSLSAPIPPQFCQWLPYLVTLDLSSNRLSGPIPPEIADCKFLNNLILSGNRLSGSIPYGLGRLDRLKSFSLANNDLSGSIPSDLGKFDESVFDGNSGLCGKPLGSKCGGLSSKSLAIIVAAGVIGAAGSLFLGFLTWWWCFVRTGKKRGYGVGSGGRGDGSWVELLRSHKLVQVSLFQKPLVKVRLADLLAATNNFNSEHMVISTRTGVSYKAVLPDGSALAIKRLNACNFGEKQFRSEMNRLGQLRHPNLVPLLGFCVVEEEKLLVYKHMFNGTLYSQLHGSGNANSQYGFLDWPTRLRIGVGAARGLAWLHHACQPPYMHQNISSNVILLDYDFEARISDFGLARLVASRDSSDSSYVNGDLGEIGYLAPEYSSTMVASLKGDVFGFGVVLLELVTGQKPLDVTNAGEGYKGNLVDWVGQLLVTGRSKDAIDKALGGKGHDDELLQLMRIACTCVASRPKDRPSMYQVYESLKNMAESHGFSDQYDEFPATFGKQDPA</sequence>
<reference evidence="13" key="1">
    <citation type="submission" date="2025-08" db="UniProtKB">
        <authorList>
            <consortium name="RefSeq"/>
        </authorList>
    </citation>
    <scope>IDENTIFICATION</scope>
    <source>
        <tissue evidence="13">Leaves</tissue>
    </source>
</reference>
<keyword evidence="7" id="KW-0547">Nucleotide-binding</keyword>
<keyword evidence="11" id="KW-0325">Glycoprotein</keyword>
<evidence type="ECO:0000256" key="11">
    <source>
        <dbReference type="ARBA" id="ARBA00023180"/>
    </source>
</evidence>
<dbReference type="InterPro" id="IPR013210">
    <property type="entry name" value="LRR_N_plant-typ"/>
</dbReference>
<dbReference type="SUPFAM" id="SSF52058">
    <property type="entry name" value="L domain-like"/>
    <property type="match status" value="1"/>
</dbReference>
<evidence type="ECO:0000256" key="5">
    <source>
        <dbReference type="ARBA" id="ARBA00022729"/>
    </source>
</evidence>
<dbReference type="InterPro" id="IPR000719">
    <property type="entry name" value="Prot_kinase_dom"/>
</dbReference>
<evidence type="ECO:0000256" key="3">
    <source>
        <dbReference type="ARBA" id="ARBA00022614"/>
    </source>
</evidence>
<keyword evidence="13" id="KW-0418">Kinase</keyword>
<keyword evidence="2" id="KW-0597">Phosphoprotein</keyword>
<dbReference type="InterPro" id="IPR032675">
    <property type="entry name" value="LRR_dom_sf"/>
</dbReference>
<evidence type="ECO:0000256" key="2">
    <source>
        <dbReference type="ARBA" id="ARBA00022553"/>
    </source>
</evidence>
<dbReference type="SUPFAM" id="SSF56112">
    <property type="entry name" value="Protein kinase-like (PK-like)"/>
    <property type="match status" value="1"/>
</dbReference>
<dbReference type="CDD" id="cd14066">
    <property type="entry name" value="STKc_IRAK"/>
    <property type="match status" value="1"/>
</dbReference>
<keyword evidence="8" id="KW-0067">ATP-binding</keyword>
<keyword evidence="13" id="KW-0675">Receptor</keyword>
<keyword evidence="10" id="KW-0472">Membrane</keyword>
<keyword evidence="13" id="KW-0808">Transferase</keyword>
<dbReference type="InterPro" id="IPR011009">
    <property type="entry name" value="Kinase-like_dom_sf"/>
</dbReference>
<dbReference type="InterPro" id="IPR046959">
    <property type="entry name" value="PRK1-6/SRF4-like"/>
</dbReference>
<dbReference type="GeneID" id="109019563"/>
<dbReference type="PROSITE" id="PS50011">
    <property type="entry name" value="PROTEIN_KINASE_DOM"/>
    <property type="match status" value="1"/>
</dbReference>
<dbReference type="InterPro" id="IPR001611">
    <property type="entry name" value="Leu-rich_rpt"/>
</dbReference>